<comment type="subcellular location">
    <subcellularLocation>
        <location evidence="1 7">Endoplasmic reticulum membrane</location>
        <topology evidence="1 7">Multi-pass membrane protein</topology>
    </subcellularLocation>
</comment>
<evidence type="ECO:0000256" key="2">
    <source>
        <dbReference type="ARBA" id="ARBA00010430"/>
    </source>
</evidence>
<evidence type="ECO:0000256" key="7">
    <source>
        <dbReference type="RuleBase" id="RU365085"/>
    </source>
</evidence>
<evidence type="ECO:0000256" key="3">
    <source>
        <dbReference type="ARBA" id="ARBA00022692"/>
    </source>
</evidence>
<evidence type="ECO:0000256" key="5">
    <source>
        <dbReference type="ARBA" id="ARBA00022989"/>
    </source>
</evidence>
<dbReference type="PANTHER" id="PTHR16433:SF0">
    <property type="entry name" value="DOLICHOL-PHOSPHATE MANNOSYLTRANSFERASE SUBUNIT 3"/>
    <property type="match status" value="1"/>
</dbReference>
<reference evidence="8 9" key="1">
    <citation type="submission" date="2018-08" db="EMBL/GenBank/DDBJ databases">
        <title>Genome and evolution of the arbuscular mycorrhizal fungus Diversispora epigaea (formerly Glomus versiforme) and its bacterial endosymbionts.</title>
        <authorList>
            <person name="Sun X."/>
            <person name="Fei Z."/>
            <person name="Harrison M."/>
        </authorList>
    </citation>
    <scope>NUCLEOTIDE SEQUENCE [LARGE SCALE GENOMIC DNA]</scope>
    <source>
        <strain evidence="8 9">IT104</strain>
    </source>
</reference>
<keyword evidence="5 7" id="KW-1133">Transmembrane helix</keyword>
<dbReference type="InterPro" id="IPR013174">
    <property type="entry name" value="DPM3"/>
</dbReference>
<comment type="similarity">
    <text evidence="2 7">Belongs to the DPM3 family.</text>
</comment>
<evidence type="ECO:0000256" key="6">
    <source>
        <dbReference type="ARBA" id="ARBA00023136"/>
    </source>
</evidence>
<dbReference type="EMBL" id="PQFF01000511">
    <property type="protein sequence ID" value="RHZ46531.1"/>
    <property type="molecule type" value="Genomic_DNA"/>
</dbReference>
<evidence type="ECO:0000256" key="4">
    <source>
        <dbReference type="ARBA" id="ARBA00022824"/>
    </source>
</evidence>
<dbReference type="OrthoDB" id="2014333at2759"/>
<feature type="transmembrane region" description="Helical" evidence="7">
    <location>
        <begin position="7"/>
        <end position="28"/>
    </location>
</feature>
<comment type="caution">
    <text evidence="8">The sequence shown here is derived from an EMBL/GenBank/DDBJ whole genome shotgun (WGS) entry which is preliminary data.</text>
</comment>
<keyword evidence="3 7" id="KW-0812">Transmembrane</keyword>
<keyword evidence="9" id="KW-1185">Reference proteome</keyword>
<comment type="subunit">
    <text evidence="7">Component of the dolichol-phosphate mannose (DPM) synthase complex.</text>
</comment>
<gene>
    <name evidence="8" type="ORF">Glove_615g19</name>
</gene>
<proteinExistence type="inferred from homology"/>
<protein>
    <recommendedName>
        <fullName evidence="7">Dolichol-phosphate mannosyltransferase subunit 3</fullName>
    </recommendedName>
</protein>
<dbReference type="UniPathway" id="UPA00378"/>
<keyword evidence="6 7" id="KW-0472">Membrane</keyword>
<dbReference type="Proteomes" id="UP000266861">
    <property type="component" value="Unassembled WGS sequence"/>
</dbReference>
<dbReference type="GO" id="GO:0033185">
    <property type="term" value="C:dolichol-phosphate-mannose synthase complex"/>
    <property type="evidence" value="ECO:0007669"/>
    <property type="project" value="TreeGrafter"/>
</dbReference>
<dbReference type="STRING" id="1348612.A0A397G670"/>
<dbReference type="AlphaFoldDB" id="A0A397G670"/>
<organism evidence="8 9">
    <name type="scientific">Diversispora epigaea</name>
    <dbReference type="NCBI Taxonomy" id="1348612"/>
    <lineage>
        <taxon>Eukaryota</taxon>
        <taxon>Fungi</taxon>
        <taxon>Fungi incertae sedis</taxon>
        <taxon>Mucoromycota</taxon>
        <taxon>Glomeromycotina</taxon>
        <taxon>Glomeromycetes</taxon>
        <taxon>Diversisporales</taxon>
        <taxon>Diversisporaceae</taxon>
        <taxon>Diversispora</taxon>
    </lineage>
</organism>
<comment type="function">
    <text evidence="7">Stabilizer subunit of the dolichol-phosphate mannose (DPM) synthase complex; tethers catalytic subunit to the ER.</text>
</comment>
<evidence type="ECO:0000256" key="1">
    <source>
        <dbReference type="ARBA" id="ARBA00004477"/>
    </source>
</evidence>
<accession>A0A397G670</accession>
<dbReference type="GO" id="GO:0005789">
    <property type="term" value="C:endoplasmic reticulum membrane"/>
    <property type="evidence" value="ECO:0007669"/>
    <property type="project" value="UniProtKB-SubCell"/>
</dbReference>
<keyword evidence="4 7" id="KW-0256">Endoplasmic reticulum</keyword>
<comment type="pathway">
    <text evidence="7">Protein modification; protein glycosylation.</text>
</comment>
<dbReference type="GO" id="GO:0006506">
    <property type="term" value="P:GPI anchor biosynthetic process"/>
    <property type="evidence" value="ECO:0007669"/>
    <property type="project" value="TreeGrafter"/>
</dbReference>
<dbReference type="Pfam" id="PF08285">
    <property type="entry name" value="DPM3"/>
    <property type="match status" value="1"/>
</dbReference>
<feature type="transmembrane region" description="Helical" evidence="7">
    <location>
        <begin position="40"/>
        <end position="61"/>
    </location>
</feature>
<evidence type="ECO:0000313" key="8">
    <source>
        <dbReference type="EMBL" id="RHZ46531.1"/>
    </source>
</evidence>
<sequence length="93" mass="10564">MTKATETVAALGIFFIIYFIFLFGVVPLPDVLQEEIIPVLPWWLLVTFGTYSLGTVGYNVFKFRDCEDAYHELMAEIQLAKDDLRSKGITVVD</sequence>
<evidence type="ECO:0000313" key="9">
    <source>
        <dbReference type="Proteomes" id="UP000266861"/>
    </source>
</evidence>
<name>A0A397G670_9GLOM</name>
<dbReference type="PANTHER" id="PTHR16433">
    <property type="entry name" value="DOLICHOL-PHOSPHATE MANNOSYLTRANSFERASE SUBUNIT 3"/>
    <property type="match status" value="1"/>
</dbReference>